<dbReference type="Gene3D" id="1.10.10.10">
    <property type="entry name" value="Winged helix-like DNA-binding domain superfamily/Winged helix DNA-binding domain"/>
    <property type="match status" value="1"/>
</dbReference>
<proteinExistence type="predicted"/>
<feature type="region of interest" description="Disordered" evidence="1">
    <location>
        <begin position="1"/>
        <end position="21"/>
    </location>
</feature>
<reference evidence="3" key="2">
    <citation type="submission" date="2015-01" db="EMBL/GenBank/DDBJ databases">
        <title>Evolutionary Origins and Diversification of the Mycorrhizal Mutualists.</title>
        <authorList>
            <consortium name="DOE Joint Genome Institute"/>
            <consortium name="Mycorrhizal Genomics Consortium"/>
            <person name="Kohler A."/>
            <person name="Kuo A."/>
            <person name="Nagy L.G."/>
            <person name="Floudas D."/>
            <person name="Copeland A."/>
            <person name="Barry K.W."/>
            <person name="Cichocki N."/>
            <person name="Veneault-Fourrey C."/>
            <person name="LaButti K."/>
            <person name="Lindquist E.A."/>
            <person name="Lipzen A."/>
            <person name="Lundell T."/>
            <person name="Morin E."/>
            <person name="Murat C."/>
            <person name="Riley R."/>
            <person name="Ohm R."/>
            <person name="Sun H."/>
            <person name="Tunlid A."/>
            <person name="Henrissat B."/>
            <person name="Grigoriev I.V."/>
            <person name="Hibbett D.S."/>
            <person name="Martin F."/>
        </authorList>
    </citation>
    <scope>NUCLEOTIDE SEQUENCE [LARGE SCALE GENOMIC DNA]</scope>
    <source>
        <strain evidence="3">UH-Slu-Lm8-n1</strain>
    </source>
</reference>
<keyword evidence="3" id="KW-1185">Reference proteome</keyword>
<dbReference type="InterPro" id="IPR036388">
    <property type="entry name" value="WH-like_DNA-bd_sf"/>
</dbReference>
<evidence type="ECO:0000313" key="3">
    <source>
        <dbReference type="Proteomes" id="UP000054485"/>
    </source>
</evidence>
<name>A0A0D0AKZ9_9AGAM</name>
<dbReference type="InterPro" id="IPR009057">
    <property type="entry name" value="Homeodomain-like_sf"/>
</dbReference>
<dbReference type="SUPFAM" id="SSF46689">
    <property type="entry name" value="Homeodomain-like"/>
    <property type="match status" value="1"/>
</dbReference>
<dbReference type="AlphaFoldDB" id="A0A0D0AKZ9"/>
<dbReference type="InParanoid" id="A0A0D0AKZ9"/>
<evidence type="ECO:0000256" key="1">
    <source>
        <dbReference type="SAM" id="MobiDB-lite"/>
    </source>
</evidence>
<dbReference type="STRING" id="930992.A0A0D0AKZ9"/>
<dbReference type="Proteomes" id="UP000054485">
    <property type="component" value="Unassembled WGS sequence"/>
</dbReference>
<organism evidence="2 3">
    <name type="scientific">Suillus luteus UH-Slu-Lm8-n1</name>
    <dbReference type="NCBI Taxonomy" id="930992"/>
    <lineage>
        <taxon>Eukaryota</taxon>
        <taxon>Fungi</taxon>
        <taxon>Dikarya</taxon>
        <taxon>Basidiomycota</taxon>
        <taxon>Agaricomycotina</taxon>
        <taxon>Agaricomycetes</taxon>
        <taxon>Agaricomycetidae</taxon>
        <taxon>Boletales</taxon>
        <taxon>Suillineae</taxon>
        <taxon>Suillaceae</taxon>
        <taxon>Suillus</taxon>
    </lineage>
</organism>
<evidence type="ECO:0000313" key="2">
    <source>
        <dbReference type="EMBL" id="KIK34937.1"/>
    </source>
</evidence>
<dbReference type="EMBL" id="KN835684">
    <property type="protein sequence ID" value="KIK34937.1"/>
    <property type="molecule type" value="Genomic_DNA"/>
</dbReference>
<dbReference type="OrthoDB" id="10619138at2759"/>
<sequence length="197" mass="22676">MADIPADSALTDVNKRPKEEEKDIVQRLRPLARLQTAEDFENFRAVILCKNSQYRGGKALMMLLQQMNPSLRKRLDHNSIRRAQAKANLYRDYYSSERLAQLRASGCEVWKVVKVARDNQLRNLGPLLERVLRSADHSRSFHLKASFNSSLYYVATLLHLANCPSLHLLTPAKLTLCSQLRISPRPYFVIKETLIQE</sequence>
<dbReference type="HOGENOM" id="CLU_1384997_0_0_1"/>
<accession>A0A0D0AKZ9</accession>
<protein>
    <submittedName>
        <fullName evidence="2">Uncharacterized protein</fullName>
    </submittedName>
</protein>
<gene>
    <name evidence="2" type="ORF">CY34DRAFT_17369</name>
</gene>
<reference evidence="2 3" key="1">
    <citation type="submission" date="2014-04" db="EMBL/GenBank/DDBJ databases">
        <authorList>
            <consortium name="DOE Joint Genome Institute"/>
            <person name="Kuo A."/>
            <person name="Ruytinx J."/>
            <person name="Rineau F."/>
            <person name="Colpaert J."/>
            <person name="Kohler A."/>
            <person name="Nagy L.G."/>
            <person name="Floudas D."/>
            <person name="Copeland A."/>
            <person name="Barry K.W."/>
            <person name="Cichocki N."/>
            <person name="Veneault-Fourrey C."/>
            <person name="LaButti K."/>
            <person name="Lindquist E.A."/>
            <person name="Lipzen A."/>
            <person name="Lundell T."/>
            <person name="Morin E."/>
            <person name="Murat C."/>
            <person name="Sun H."/>
            <person name="Tunlid A."/>
            <person name="Henrissat B."/>
            <person name="Grigoriev I.V."/>
            <person name="Hibbett D.S."/>
            <person name="Martin F."/>
            <person name="Nordberg H.P."/>
            <person name="Cantor M.N."/>
            <person name="Hua S.X."/>
        </authorList>
    </citation>
    <scope>NUCLEOTIDE SEQUENCE [LARGE SCALE GENOMIC DNA]</scope>
    <source>
        <strain evidence="2 3">UH-Slu-Lm8-n1</strain>
    </source>
</reference>